<evidence type="ECO:0000313" key="2">
    <source>
        <dbReference type="EMBL" id="KAF3545616.1"/>
    </source>
</evidence>
<name>A0ABQ7C0G1_BRACR</name>
<reference evidence="2 3" key="1">
    <citation type="journal article" date="2020" name="BMC Genomics">
        <title>Intraspecific diversification of the crop wild relative Brassica cretica Lam. using demographic model selection.</title>
        <authorList>
            <person name="Kioukis A."/>
            <person name="Michalopoulou V.A."/>
            <person name="Briers L."/>
            <person name="Pirintsos S."/>
            <person name="Studholme D.J."/>
            <person name="Pavlidis P."/>
            <person name="Sarris P.F."/>
        </authorList>
    </citation>
    <scope>NUCLEOTIDE SEQUENCE [LARGE SCALE GENOMIC DNA]</scope>
    <source>
        <strain evidence="3">cv. PFS-1207/04</strain>
    </source>
</reference>
<evidence type="ECO:0000313" key="3">
    <source>
        <dbReference type="Proteomes" id="UP000266723"/>
    </source>
</evidence>
<comment type="caution">
    <text evidence="2">The sequence shown here is derived from an EMBL/GenBank/DDBJ whole genome shotgun (WGS) entry which is preliminary data.</text>
</comment>
<accession>A0ABQ7C0G1</accession>
<keyword evidence="1" id="KW-0812">Transmembrane</keyword>
<keyword evidence="3" id="KW-1185">Reference proteome</keyword>
<evidence type="ECO:0008006" key="4">
    <source>
        <dbReference type="Google" id="ProtNLM"/>
    </source>
</evidence>
<dbReference type="EMBL" id="QGKV02000832">
    <property type="protein sequence ID" value="KAF3545616.1"/>
    <property type="molecule type" value="Genomic_DNA"/>
</dbReference>
<organism evidence="2 3">
    <name type="scientific">Brassica cretica</name>
    <name type="common">Mustard</name>
    <dbReference type="NCBI Taxonomy" id="69181"/>
    <lineage>
        <taxon>Eukaryota</taxon>
        <taxon>Viridiplantae</taxon>
        <taxon>Streptophyta</taxon>
        <taxon>Embryophyta</taxon>
        <taxon>Tracheophyta</taxon>
        <taxon>Spermatophyta</taxon>
        <taxon>Magnoliopsida</taxon>
        <taxon>eudicotyledons</taxon>
        <taxon>Gunneridae</taxon>
        <taxon>Pentapetalae</taxon>
        <taxon>rosids</taxon>
        <taxon>malvids</taxon>
        <taxon>Brassicales</taxon>
        <taxon>Brassicaceae</taxon>
        <taxon>Brassiceae</taxon>
        <taxon>Brassica</taxon>
    </lineage>
</organism>
<dbReference type="Proteomes" id="UP000266723">
    <property type="component" value="Unassembled WGS sequence"/>
</dbReference>
<feature type="transmembrane region" description="Helical" evidence="1">
    <location>
        <begin position="39"/>
        <end position="63"/>
    </location>
</feature>
<sequence length="66" mass="6679">MTAAAINNTQHRYDAGAVEGTLKILAAPASSFLCLRKSLAVTLASDSIILIITTVLFLAAAGASCG</sequence>
<protein>
    <recommendedName>
        <fullName evidence="4">CASP-like protein</fullName>
    </recommendedName>
</protein>
<evidence type="ECO:0000256" key="1">
    <source>
        <dbReference type="SAM" id="Phobius"/>
    </source>
</evidence>
<gene>
    <name evidence="2" type="ORF">DY000_02003396</name>
</gene>
<proteinExistence type="predicted"/>
<keyword evidence="1" id="KW-0472">Membrane</keyword>
<keyword evidence="1" id="KW-1133">Transmembrane helix</keyword>